<dbReference type="VEuPathDB" id="FungiDB:FMAN_14039"/>
<dbReference type="Gene3D" id="1.25.40.20">
    <property type="entry name" value="Ankyrin repeat-containing domain"/>
    <property type="match status" value="1"/>
</dbReference>
<dbReference type="InterPro" id="IPR036770">
    <property type="entry name" value="Ankyrin_rpt-contain_sf"/>
</dbReference>
<gene>
    <name evidence="4" type="ORF">FMAN_14039</name>
</gene>
<evidence type="ECO:0000313" key="5">
    <source>
        <dbReference type="Proteomes" id="UP000184255"/>
    </source>
</evidence>
<evidence type="ECO:0000256" key="1">
    <source>
        <dbReference type="ARBA" id="ARBA00022737"/>
    </source>
</evidence>
<dbReference type="Pfam" id="PF12796">
    <property type="entry name" value="Ank_2"/>
    <property type="match status" value="1"/>
</dbReference>
<evidence type="ECO:0000256" key="3">
    <source>
        <dbReference type="PROSITE-ProRule" id="PRU00023"/>
    </source>
</evidence>
<dbReference type="InterPro" id="IPR002110">
    <property type="entry name" value="Ankyrin_rpt"/>
</dbReference>
<feature type="repeat" description="ANK" evidence="3">
    <location>
        <begin position="235"/>
        <end position="267"/>
    </location>
</feature>
<dbReference type="AlphaFoldDB" id="A0A1L7TH85"/>
<dbReference type="Proteomes" id="UP000184255">
    <property type="component" value="Unassembled WGS sequence"/>
</dbReference>
<dbReference type="SUPFAM" id="SSF53167">
    <property type="entry name" value="Purine and uridine phosphorylases"/>
    <property type="match status" value="1"/>
</dbReference>
<keyword evidence="5" id="KW-1185">Reference proteome</keyword>
<dbReference type="SUPFAM" id="SSF48403">
    <property type="entry name" value="Ankyrin repeat"/>
    <property type="match status" value="1"/>
</dbReference>
<accession>A0A1L7TH85</accession>
<keyword evidence="2 3" id="KW-0040">ANK repeat</keyword>
<dbReference type="InterPro" id="IPR035994">
    <property type="entry name" value="Nucleoside_phosphorylase_sf"/>
</dbReference>
<dbReference type="PANTHER" id="PTHR24161:SF121">
    <property type="entry name" value="M-PHASE PHOSPHOPROTEIN 8"/>
    <property type="match status" value="1"/>
</dbReference>
<protein>
    <submittedName>
        <fullName evidence="4">Uncharacterized protein</fullName>
    </submittedName>
</protein>
<dbReference type="GO" id="GO:0019706">
    <property type="term" value="F:protein-cysteine S-palmitoyltransferase activity"/>
    <property type="evidence" value="ECO:0007669"/>
    <property type="project" value="UniProtKB-EC"/>
</dbReference>
<comment type="caution">
    <text evidence="4">The sequence shown here is derived from an EMBL/GenBank/DDBJ whole genome shotgun (WGS) entry which is preliminary data.</text>
</comment>
<dbReference type="GO" id="GO:0009116">
    <property type="term" value="P:nucleoside metabolic process"/>
    <property type="evidence" value="ECO:0007669"/>
    <property type="project" value="InterPro"/>
</dbReference>
<dbReference type="SMART" id="SM00248">
    <property type="entry name" value="ANK"/>
    <property type="match status" value="5"/>
</dbReference>
<dbReference type="PROSITE" id="PS50088">
    <property type="entry name" value="ANK_REPEAT"/>
    <property type="match status" value="3"/>
</dbReference>
<sequence>MSQDRNKDQFTHNEYTVGWVSALPKELTAATAMLDHQHPALSKPRMDINSYTLGSIGPYNIAITCLPKGMIGNVPAATVASHLVTTFPSIKIGLMVGIGGGVPSNKVHLGDVVVGTSSGGYPGVVKWDAGDKLIKDAASRNEINKDLGGQILCIEMAAAGLIITFLVSSYEGERPLKEALNDVHSLVSETRQDVAEIRTNQNKKDDIKILDWLTAVDYGILFTAKATFRGAQFFNGRTPLSFAAENGHETIVELLITNGATLGIIHTAKVEFVLLTPFSYAARNGHVGVIRTLVELGQADHDSADLKGRTPLSYAAERGLKSVVRLLLWKYKADPGHMDEDGRTPLSYAYQKGHTRVIRELLETGKVSPDSIDDLGLTPLCHATLWGHKFVVLWLIEKGADIGYVIPSGDCKRNSALAIATRYGHQSILDILNRKRQYP</sequence>
<dbReference type="PANTHER" id="PTHR24161">
    <property type="entry name" value="ANK_REP_REGION DOMAIN-CONTAINING PROTEIN-RELATED"/>
    <property type="match status" value="1"/>
</dbReference>
<dbReference type="PROSITE" id="PS50297">
    <property type="entry name" value="ANK_REP_REGION"/>
    <property type="match status" value="3"/>
</dbReference>
<proteinExistence type="predicted"/>
<evidence type="ECO:0000313" key="4">
    <source>
        <dbReference type="EMBL" id="CVK96182.1"/>
    </source>
</evidence>
<reference evidence="5" key="1">
    <citation type="journal article" date="2016" name="Genome Biol. Evol.">
        <title>Comparative 'omics' of the Fusarium fujikuroi species complex highlights differences in genetic potential and metabolite synthesis.</title>
        <authorList>
            <person name="Niehaus E.-M."/>
            <person name="Muensterkoetter M."/>
            <person name="Proctor R.H."/>
            <person name="Brown D.W."/>
            <person name="Sharon A."/>
            <person name="Idan Y."/>
            <person name="Oren-Young L."/>
            <person name="Sieber C.M."/>
            <person name="Novak O."/>
            <person name="Pencik A."/>
            <person name="Tarkowska D."/>
            <person name="Hromadova K."/>
            <person name="Freeman S."/>
            <person name="Maymon M."/>
            <person name="Elazar M."/>
            <person name="Youssef S.A."/>
            <person name="El-Shabrawy E.S.M."/>
            <person name="Shalaby A.B.A."/>
            <person name="Houterman P."/>
            <person name="Brock N.L."/>
            <person name="Burkhardt I."/>
            <person name="Tsavkelova E.A."/>
            <person name="Dickschat J.S."/>
            <person name="Galuszka P."/>
            <person name="Gueldener U."/>
            <person name="Tudzynski B."/>
        </authorList>
    </citation>
    <scope>NUCLEOTIDE SEQUENCE [LARGE SCALE GENOMIC DNA]</scope>
    <source>
        <strain evidence="5">MRC7560</strain>
    </source>
</reference>
<organism evidence="4 5">
    <name type="scientific">Fusarium mangiferae</name>
    <name type="common">Mango malformation disease fungus</name>
    <dbReference type="NCBI Taxonomy" id="192010"/>
    <lineage>
        <taxon>Eukaryota</taxon>
        <taxon>Fungi</taxon>
        <taxon>Dikarya</taxon>
        <taxon>Ascomycota</taxon>
        <taxon>Pezizomycotina</taxon>
        <taxon>Sordariomycetes</taxon>
        <taxon>Hypocreomycetidae</taxon>
        <taxon>Hypocreales</taxon>
        <taxon>Nectriaceae</taxon>
        <taxon>Fusarium</taxon>
        <taxon>Fusarium fujikuroi species complex</taxon>
    </lineage>
</organism>
<feature type="repeat" description="ANK" evidence="3">
    <location>
        <begin position="341"/>
        <end position="365"/>
    </location>
</feature>
<feature type="repeat" description="ANK" evidence="3">
    <location>
        <begin position="307"/>
        <end position="328"/>
    </location>
</feature>
<dbReference type="GeneID" id="65093288"/>
<evidence type="ECO:0000256" key="2">
    <source>
        <dbReference type="ARBA" id="ARBA00023043"/>
    </source>
</evidence>
<dbReference type="Gene3D" id="3.40.50.1580">
    <property type="entry name" value="Nucleoside phosphorylase domain"/>
    <property type="match status" value="1"/>
</dbReference>
<dbReference type="Pfam" id="PF00023">
    <property type="entry name" value="Ank"/>
    <property type="match status" value="2"/>
</dbReference>
<dbReference type="EMBL" id="FCQH01000007">
    <property type="protein sequence ID" value="CVK96182.1"/>
    <property type="molecule type" value="Genomic_DNA"/>
</dbReference>
<name>A0A1L7TH85_FUSMA</name>
<dbReference type="RefSeq" id="XP_041683933.1">
    <property type="nucleotide sequence ID" value="XM_041833584.1"/>
</dbReference>
<dbReference type="PRINTS" id="PR01415">
    <property type="entry name" value="ANKYRIN"/>
</dbReference>
<keyword evidence="1" id="KW-0677">Repeat</keyword>